<evidence type="ECO:0000313" key="2">
    <source>
        <dbReference type="Proteomes" id="UP000007391"/>
    </source>
</evidence>
<gene>
    <name evidence="1" type="ordered locus">FFONT_0646</name>
</gene>
<sequence length="79" mass="8595">MEVLLSLKESQEEEGEGTLIECGRYDPVSREILVSLPCLLRSGGNIADKFLETVSHGLVHHCQFAGGPDKVCKVKLGVK</sequence>
<dbReference type="HOGENOM" id="CLU_2597545_0_0_2"/>
<proteinExistence type="predicted"/>
<evidence type="ECO:0000313" key="1">
    <source>
        <dbReference type="EMBL" id="AFH42636.1"/>
    </source>
</evidence>
<name>I0A0X9_FERFK</name>
<dbReference type="InParanoid" id="I0A0X9"/>
<dbReference type="EMBL" id="CP003423">
    <property type="protein sequence ID" value="AFH42636.1"/>
    <property type="molecule type" value="Genomic_DNA"/>
</dbReference>
<dbReference type="eggNOG" id="arCOG07427">
    <property type="taxonomic scope" value="Archaea"/>
</dbReference>
<dbReference type="STRING" id="1163730.FFONT_0646"/>
<accession>I0A0X9</accession>
<reference evidence="1 2" key="2">
    <citation type="journal article" date="2014" name="Extremophiles">
        <title>Analysis of the complete genome of Fervidococcus fontis confirms the distinct phylogenetic position of the order Fervidicoccales and suggests its environmental function.</title>
        <authorList>
            <person name="Lebedinsky A.V."/>
            <person name="Mardanov A.V."/>
            <person name="Kublanov I.V."/>
            <person name="Gumerov V.M."/>
            <person name="Beletsky A.V."/>
            <person name="Perevalova A.A."/>
            <person name="Bidzhieva S.Kh."/>
            <person name="Bonch-Osmolovskaya E.A."/>
            <person name="Skryabin K.G."/>
            <person name="Ravin N.V."/>
        </authorList>
    </citation>
    <scope>NUCLEOTIDE SEQUENCE [LARGE SCALE GENOMIC DNA]</scope>
    <source>
        <strain evidence="2">DSM 19380 / VKM B-2539 / Kam940</strain>
    </source>
</reference>
<dbReference type="Proteomes" id="UP000007391">
    <property type="component" value="Chromosome"/>
</dbReference>
<dbReference type="AlphaFoldDB" id="I0A0X9"/>
<dbReference type="KEGG" id="ffo:FFONT_0646"/>
<protein>
    <submittedName>
        <fullName evidence="1">Uncharacterized protein</fullName>
    </submittedName>
</protein>
<keyword evidence="2" id="KW-1185">Reference proteome</keyword>
<reference evidence="2" key="1">
    <citation type="submission" date="2012-03" db="EMBL/GenBank/DDBJ databases">
        <title>Fervidicoccus fontis complete genome analysis confirms its distinct phylogenetic position and predicts its environmental function.</title>
        <authorList>
            <person name="Lebedinsky A.V."/>
            <person name="Mardanov A.V."/>
            <person name="Gumerov V.M."/>
            <person name="Beletsky A.V."/>
            <person name="Kublanov I.V."/>
            <person name="Perevalova A.A."/>
            <person name="Bonch-Osmolovskaya E.A."/>
            <person name="Ravin N.V."/>
            <person name="Skryabin K.G."/>
        </authorList>
    </citation>
    <scope>NUCLEOTIDE SEQUENCE [LARGE SCALE GENOMIC DNA]</scope>
    <source>
        <strain evidence="2">DSM 19380 / VKM B-2539 / Kam940</strain>
    </source>
</reference>
<organism evidence="1 2">
    <name type="scientific">Fervidicoccus fontis (strain DSM 19380 / JCM 18336 / VKM B-2539 / Kam940)</name>
    <dbReference type="NCBI Taxonomy" id="1163730"/>
    <lineage>
        <taxon>Archaea</taxon>
        <taxon>Thermoproteota</taxon>
        <taxon>Thermoprotei</taxon>
        <taxon>Fervidicoccales</taxon>
        <taxon>Fervidicoccaceae</taxon>
        <taxon>Fervidicoccus</taxon>
    </lineage>
</organism>